<keyword evidence="7 8" id="KW-0472">Membrane</keyword>
<keyword evidence="6 8" id="KW-1133">Transmembrane helix</keyword>
<dbReference type="RefSeq" id="WP_142025744.1">
    <property type="nucleotide sequence ID" value="NZ_VFQE01000001.1"/>
</dbReference>
<sequence length="257" mass="26106">MSVWEFGFLVLAGVGAGLTGSIAGLASLISYPALLAVGLPPVTANVTNTAALVVVGVGSVSASRPELKGQGRRLLPLMVAGLLGGATGALLLLLTPEGGFEKIVPILIGAASAAILVQRSPRELALEGALAHAGRPHRDQWWLPVAIFAISIYGGYFGAAAGVLMLATFLLTTGEGLPRSNAMRNVVLGVANTVAAIGFVLFASIVWSAALPLAIGLFLGSLIGPRVVRRAPETALRRVIAVAGLGLAVYLAVEAYG</sequence>
<feature type="transmembrane region" description="Helical" evidence="8">
    <location>
        <begin position="74"/>
        <end position="94"/>
    </location>
</feature>
<evidence type="ECO:0000313" key="10">
    <source>
        <dbReference type="Proteomes" id="UP000319865"/>
    </source>
</evidence>
<dbReference type="GO" id="GO:0005886">
    <property type="term" value="C:plasma membrane"/>
    <property type="evidence" value="ECO:0007669"/>
    <property type="project" value="UniProtKB-SubCell"/>
</dbReference>
<evidence type="ECO:0000313" key="9">
    <source>
        <dbReference type="EMBL" id="TQN43214.1"/>
    </source>
</evidence>
<dbReference type="InterPro" id="IPR052017">
    <property type="entry name" value="TSUP"/>
</dbReference>
<reference evidence="9 10" key="1">
    <citation type="submission" date="2019-06" db="EMBL/GenBank/DDBJ databases">
        <title>Sequencing the genomes of 1000 actinobacteria strains.</title>
        <authorList>
            <person name="Klenk H.-P."/>
        </authorList>
    </citation>
    <scope>NUCLEOTIDE SEQUENCE [LARGE SCALE GENOMIC DNA]</scope>
    <source>
        <strain evidence="9 10">DSM 46837</strain>
    </source>
</reference>
<dbReference type="PANTHER" id="PTHR30269:SF0">
    <property type="entry name" value="MEMBRANE TRANSPORTER PROTEIN YFCA-RELATED"/>
    <property type="match status" value="1"/>
</dbReference>
<evidence type="ECO:0000256" key="3">
    <source>
        <dbReference type="ARBA" id="ARBA00022448"/>
    </source>
</evidence>
<evidence type="ECO:0000256" key="6">
    <source>
        <dbReference type="ARBA" id="ARBA00022989"/>
    </source>
</evidence>
<evidence type="ECO:0000256" key="2">
    <source>
        <dbReference type="ARBA" id="ARBA00009142"/>
    </source>
</evidence>
<keyword evidence="4 8" id="KW-1003">Cell membrane</keyword>
<dbReference type="Pfam" id="PF01925">
    <property type="entry name" value="TauE"/>
    <property type="match status" value="1"/>
</dbReference>
<evidence type="ECO:0000256" key="4">
    <source>
        <dbReference type="ARBA" id="ARBA00022475"/>
    </source>
</evidence>
<feature type="transmembrane region" description="Helical" evidence="8">
    <location>
        <begin position="141"/>
        <end position="170"/>
    </location>
</feature>
<protein>
    <recommendedName>
        <fullName evidence="8">Probable membrane transporter protein</fullName>
    </recommendedName>
</protein>
<keyword evidence="10" id="KW-1185">Reference proteome</keyword>
<dbReference type="Proteomes" id="UP000319865">
    <property type="component" value="Unassembled WGS sequence"/>
</dbReference>
<comment type="caution">
    <text evidence="9">The sequence shown here is derived from an EMBL/GenBank/DDBJ whole genome shotgun (WGS) entry which is preliminary data.</text>
</comment>
<evidence type="ECO:0000256" key="8">
    <source>
        <dbReference type="RuleBase" id="RU363041"/>
    </source>
</evidence>
<organism evidence="9 10">
    <name type="scientific">Blastococcus colisei</name>
    <dbReference type="NCBI Taxonomy" id="1564162"/>
    <lineage>
        <taxon>Bacteria</taxon>
        <taxon>Bacillati</taxon>
        <taxon>Actinomycetota</taxon>
        <taxon>Actinomycetes</taxon>
        <taxon>Geodermatophilales</taxon>
        <taxon>Geodermatophilaceae</taxon>
        <taxon>Blastococcus</taxon>
    </lineage>
</organism>
<name>A0A543PGP6_9ACTN</name>
<dbReference type="EMBL" id="VFQE01000001">
    <property type="protein sequence ID" value="TQN43214.1"/>
    <property type="molecule type" value="Genomic_DNA"/>
</dbReference>
<comment type="subcellular location">
    <subcellularLocation>
        <location evidence="1 8">Cell membrane</location>
        <topology evidence="1 8">Multi-pass membrane protein</topology>
    </subcellularLocation>
</comment>
<dbReference type="InterPro" id="IPR002781">
    <property type="entry name" value="TM_pro_TauE-like"/>
</dbReference>
<evidence type="ECO:0000256" key="5">
    <source>
        <dbReference type="ARBA" id="ARBA00022692"/>
    </source>
</evidence>
<accession>A0A543PGP6</accession>
<comment type="similarity">
    <text evidence="2 8">Belongs to the 4-toluene sulfonate uptake permease (TSUP) (TC 2.A.102) family.</text>
</comment>
<feature type="transmembrane region" description="Helical" evidence="8">
    <location>
        <begin position="235"/>
        <end position="253"/>
    </location>
</feature>
<feature type="transmembrane region" description="Helical" evidence="8">
    <location>
        <begin position="7"/>
        <end position="30"/>
    </location>
</feature>
<feature type="transmembrane region" description="Helical" evidence="8">
    <location>
        <begin position="190"/>
        <end position="223"/>
    </location>
</feature>
<keyword evidence="3" id="KW-0813">Transport</keyword>
<gene>
    <name evidence="9" type="ORF">FHU33_2649</name>
</gene>
<dbReference type="PANTHER" id="PTHR30269">
    <property type="entry name" value="TRANSMEMBRANE PROTEIN YFCA"/>
    <property type="match status" value="1"/>
</dbReference>
<feature type="transmembrane region" description="Helical" evidence="8">
    <location>
        <begin position="42"/>
        <end position="62"/>
    </location>
</feature>
<evidence type="ECO:0000256" key="1">
    <source>
        <dbReference type="ARBA" id="ARBA00004651"/>
    </source>
</evidence>
<evidence type="ECO:0000256" key="7">
    <source>
        <dbReference type="ARBA" id="ARBA00023136"/>
    </source>
</evidence>
<keyword evidence="5 8" id="KW-0812">Transmembrane</keyword>
<dbReference type="OrthoDB" id="3782574at2"/>
<proteinExistence type="inferred from homology"/>
<dbReference type="AlphaFoldDB" id="A0A543PGP6"/>